<evidence type="ECO:0000259" key="13">
    <source>
        <dbReference type="PROSITE" id="PS50051"/>
    </source>
</evidence>
<dbReference type="SMART" id="SM00382">
    <property type="entry name" value="AAA"/>
    <property type="match status" value="1"/>
</dbReference>
<evidence type="ECO:0000256" key="12">
    <source>
        <dbReference type="SAM" id="MobiDB-lite"/>
    </source>
</evidence>
<dbReference type="VEuPathDB" id="TrichDB:TVAGG3_0144490"/>
<protein>
    <recommendedName>
        <fullName evidence="11">DNA replication licensing factor MCM3</fullName>
        <ecNumber evidence="11">3.6.4.12</ecNumber>
    </recommendedName>
</protein>
<dbReference type="Gene3D" id="3.40.50.300">
    <property type="entry name" value="P-loop containing nucleotide triphosphate hydrolases"/>
    <property type="match status" value="1"/>
</dbReference>
<dbReference type="EC" id="3.6.4.12" evidence="11"/>
<dbReference type="Pfam" id="PF00493">
    <property type="entry name" value="MCM"/>
    <property type="match status" value="1"/>
</dbReference>
<dbReference type="OrthoDB" id="1882346at2759"/>
<name>A2F017_TRIV3</name>
<dbReference type="InterPro" id="IPR012340">
    <property type="entry name" value="NA-bd_OB-fold"/>
</dbReference>
<evidence type="ECO:0000256" key="7">
    <source>
        <dbReference type="ARBA" id="ARBA00022840"/>
    </source>
</evidence>
<dbReference type="Gene3D" id="2.40.50.140">
    <property type="entry name" value="Nucleic acid-binding proteins"/>
    <property type="match status" value="1"/>
</dbReference>
<dbReference type="GO" id="GO:0016887">
    <property type="term" value="F:ATP hydrolysis activity"/>
    <property type="evidence" value="ECO:0007669"/>
    <property type="project" value="RHEA"/>
</dbReference>
<keyword evidence="9 11" id="KW-0539">Nucleus</keyword>
<sequence length="799" mass="89212">MEDSQATNVWEVPAATVAMYRNMFSQFFDSDFSGHEEKYYREAVDNAVNENKKRILINLDHLREFDRLNGHNITQELIKNPKLFQQAINEALNEYRKEVNAKGEQDLTFGITGPIGDHFVSPRQLNTRFLNHIVCLDGIVTKTSLVNPKLVTLVQFCPATNQRLRTQFHDATDLTARPSRFAIPNKDANDNPLEVEYGFSTFIDHQIITIQERPESAPAGQMPRNCDVIADADLADACKPGDRVKVYGVYRILPNKVQGTASGIYHPLLIANSIEVAAQTLQLNLTKSDVENIRFIAGYKENNQLDVEENTHVLDLLSRSIAPSIYGSSRIKEAIVLMLAGGCETNLPDGTHIRGDINMLMVGDPSTAKSQLLRHVLNIAPLAVHTTGRGASGVGLTASVTTDTETGERRLEAGAMVIADRGVVCIDEFDKMDEADRVAIHEALEQQTVTISKAGIHATLNARCSVAAAANPVWGTYNPNRSPMDNVGLPDSLISRFDLLFIVLDQHNPQVDAAIADHVLENHKWKSNGPSTTYSDDGIYLKSDAIPHVSQGEQQNYVTVEFLKKYITHCKDIKPTLTKEANELLVSPWADMRAVMTRKTQPITPRTFETLIRLSTAAAKIRLSSTITEQDANTAISLLKFSVYGEDEEPPKPRTKKLISNDDKKKKSKKTKKTKKDDDNDDSSEPEAVETDEELENSSEEQSAASESDAEEKEGEQVKEDELPKLVESYVGDELDEKRKAFQEVYKYYINQTDKVFVTLDQFIETVELQKGVVITRDELKILLSENKNVTFDDENIAF</sequence>
<feature type="compositionally biased region" description="Basic and acidic residues" evidence="12">
    <location>
        <begin position="715"/>
        <end position="725"/>
    </location>
</feature>
<evidence type="ECO:0000313" key="15">
    <source>
        <dbReference type="Proteomes" id="UP000001542"/>
    </source>
</evidence>
<evidence type="ECO:0000256" key="5">
    <source>
        <dbReference type="ARBA" id="ARBA00022801"/>
    </source>
</evidence>
<reference evidence="14" key="2">
    <citation type="journal article" date="2007" name="Science">
        <title>Draft genome sequence of the sexually transmitted pathogen Trichomonas vaginalis.</title>
        <authorList>
            <person name="Carlton J.M."/>
            <person name="Hirt R.P."/>
            <person name="Silva J.C."/>
            <person name="Delcher A.L."/>
            <person name="Schatz M."/>
            <person name="Zhao Q."/>
            <person name="Wortman J.R."/>
            <person name="Bidwell S.L."/>
            <person name="Alsmark U.C.M."/>
            <person name="Besteiro S."/>
            <person name="Sicheritz-Ponten T."/>
            <person name="Noel C.J."/>
            <person name="Dacks J.B."/>
            <person name="Foster P.G."/>
            <person name="Simillion C."/>
            <person name="Van de Peer Y."/>
            <person name="Miranda-Saavedra D."/>
            <person name="Barton G.J."/>
            <person name="Westrop G.D."/>
            <person name="Mueller S."/>
            <person name="Dessi D."/>
            <person name="Fiori P.L."/>
            <person name="Ren Q."/>
            <person name="Paulsen I."/>
            <person name="Zhang H."/>
            <person name="Bastida-Corcuera F.D."/>
            <person name="Simoes-Barbosa A."/>
            <person name="Brown M.T."/>
            <person name="Hayes R.D."/>
            <person name="Mukherjee M."/>
            <person name="Okumura C.Y."/>
            <person name="Schneider R."/>
            <person name="Smith A.J."/>
            <person name="Vanacova S."/>
            <person name="Villalvazo M."/>
            <person name="Haas B.J."/>
            <person name="Pertea M."/>
            <person name="Feldblyum T.V."/>
            <person name="Utterback T.R."/>
            <person name="Shu C.L."/>
            <person name="Osoegawa K."/>
            <person name="de Jong P.J."/>
            <person name="Hrdy I."/>
            <person name="Horvathova L."/>
            <person name="Zubacova Z."/>
            <person name="Dolezal P."/>
            <person name="Malik S.B."/>
            <person name="Logsdon J.M. Jr."/>
            <person name="Henze K."/>
            <person name="Gupta A."/>
            <person name="Wang C.C."/>
            <person name="Dunne R.L."/>
            <person name="Upcroft J.A."/>
            <person name="Upcroft P."/>
            <person name="White O."/>
            <person name="Salzberg S.L."/>
            <person name="Tang P."/>
            <person name="Chiu C.-H."/>
            <person name="Lee Y.-S."/>
            <person name="Embley T.M."/>
            <person name="Coombs G.H."/>
            <person name="Mottram J.C."/>
            <person name="Tachezy J."/>
            <person name="Fraser-Liggett C.M."/>
            <person name="Johnson P.J."/>
        </authorList>
    </citation>
    <scope>NUCLEOTIDE SEQUENCE [LARGE SCALE GENOMIC DNA]</scope>
    <source>
        <strain evidence="14">G3</strain>
    </source>
</reference>
<dbReference type="Gene3D" id="3.30.1640.10">
    <property type="entry name" value="mini-chromosome maintenance (MCM) complex, chain A, domain 1"/>
    <property type="match status" value="1"/>
</dbReference>
<dbReference type="Pfam" id="PF14551">
    <property type="entry name" value="MCM_N"/>
    <property type="match status" value="1"/>
</dbReference>
<dbReference type="GO" id="GO:1902975">
    <property type="term" value="P:mitotic DNA replication initiation"/>
    <property type="evidence" value="ECO:0000318"/>
    <property type="project" value="GO_Central"/>
</dbReference>
<evidence type="ECO:0000256" key="11">
    <source>
        <dbReference type="RuleBase" id="RU368061"/>
    </source>
</evidence>
<keyword evidence="5 11" id="KW-0378">Hydrolase</keyword>
<dbReference type="SUPFAM" id="SSF52540">
    <property type="entry name" value="P-loop containing nucleoside triphosphate hydrolases"/>
    <property type="match status" value="1"/>
</dbReference>
<dbReference type="InParanoid" id="A2F017"/>
<dbReference type="GO" id="GO:0006271">
    <property type="term" value="P:DNA strand elongation involved in DNA replication"/>
    <property type="evidence" value="ECO:0000318"/>
    <property type="project" value="GO_Central"/>
</dbReference>
<dbReference type="PROSITE" id="PS50051">
    <property type="entry name" value="MCM_2"/>
    <property type="match status" value="1"/>
</dbReference>
<comment type="subunit">
    <text evidence="11">Component of the MCM2-7 complex.</text>
</comment>
<evidence type="ECO:0000256" key="9">
    <source>
        <dbReference type="ARBA" id="ARBA00023242"/>
    </source>
</evidence>
<evidence type="ECO:0000256" key="6">
    <source>
        <dbReference type="ARBA" id="ARBA00022806"/>
    </source>
</evidence>
<dbReference type="PANTHER" id="PTHR11630:SF46">
    <property type="entry name" value="DNA REPLICATION LICENSING FACTOR MCM3-RELATED"/>
    <property type="match status" value="1"/>
</dbReference>
<feature type="domain" description="MCM C-terminal AAA(+) ATPase" evidence="13">
    <location>
        <begin position="313"/>
        <end position="519"/>
    </location>
</feature>
<dbReference type="InterPro" id="IPR001208">
    <property type="entry name" value="MCM_dom"/>
</dbReference>
<dbReference type="VEuPathDB" id="TrichDB:TVAG_111580"/>
<dbReference type="InterPro" id="IPR041562">
    <property type="entry name" value="MCM_lid"/>
</dbReference>
<keyword evidence="6 11" id="KW-0347">Helicase</keyword>
<dbReference type="Proteomes" id="UP000001542">
    <property type="component" value="Unassembled WGS sequence"/>
</dbReference>
<comment type="catalytic activity">
    <reaction evidence="11">
        <text>ATP + H2O = ADP + phosphate + H(+)</text>
        <dbReference type="Rhea" id="RHEA:13065"/>
        <dbReference type="ChEBI" id="CHEBI:15377"/>
        <dbReference type="ChEBI" id="CHEBI:15378"/>
        <dbReference type="ChEBI" id="CHEBI:30616"/>
        <dbReference type="ChEBI" id="CHEBI:43474"/>
        <dbReference type="ChEBI" id="CHEBI:456216"/>
        <dbReference type="EC" id="3.6.4.12"/>
    </reaction>
</comment>
<dbReference type="FunCoup" id="A2F017">
    <property type="interactions" value="839"/>
</dbReference>
<accession>A2F017</accession>
<dbReference type="PROSITE" id="PS00847">
    <property type="entry name" value="MCM_1"/>
    <property type="match status" value="1"/>
</dbReference>
<evidence type="ECO:0000256" key="3">
    <source>
        <dbReference type="ARBA" id="ARBA00022705"/>
    </source>
</evidence>
<dbReference type="GO" id="GO:0042555">
    <property type="term" value="C:MCM complex"/>
    <property type="evidence" value="ECO:0000318"/>
    <property type="project" value="GO_Central"/>
</dbReference>
<dbReference type="GO" id="GO:0005634">
    <property type="term" value="C:nucleus"/>
    <property type="evidence" value="ECO:0000318"/>
    <property type="project" value="GO_Central"/>
</dbReference>
<dbReference type="InterPro" id="IPR027925">
    <property type="entry name" value="MCM_N"/>
</dbReference>
<dbReference type="Pfam" id="PF17855">
    <property type="entry name" value="MCM_lid"/>
    <property type="match status" value="1"/>
</dbReference>
<keyword evidence="8 10" id="KW-0238">DNA-binding</keyword>
<dbReference type="SMR" id="A2F017"/>
<dbReference type="InterPro" id="IPR031327">
    <property type="entry name" value="MCM"/>
</dbReference>
<dbReference type="PRINTS" id="PR01659">
    <property type="entry name" value="MCMPROTEIN3"/>
</dbReference>
<dbReference type="PANTHER" id="PTHR11630">
    <property type="entry name" value="DNA REPLICATION LICENSING FACTOR MCM FAMILY MEMBER"/>
    <property type="match status" value="1"/>
</dbReference>
<keyword evidence="7 10" id="KW-0067">ATP-binding</keyword>
<dbReference type="OMA" id="EANHIMV"/>
<proteinExistence type="inferred from homology"/>
<organism evidence="14 15">
    <name type="scientific">Trichomonas vaginalis (strain ATCC PRA-98 / G3)</name>
    <dbReference type="NCBI Taxonomy" id="412133"/>
    <lineage>
        <taxon>Eukaryota</taxon>
        <taxon>Metamonada</taxon>
        <taxon>Parabasalia</taxon>
        <taxon>Trichomonadida</taxon>
        <taxon>Trichomonadidae</taxon>
        <taxon>Trichomonas</taxon>
    </lineage>
</organism>
<dbReference type="STRING" id="5722.A2F017"/>
<dbReference type="GO" id="GO:0000727">
    <property type="term" value="P:double-strand break repair via break-induced replication"/>
    <property type="evidence" value="ECO:0000318"/>
    <property type="project" value="GO_Central"/>
</dbReference>
<dbReference type="GO" id="GO:0003697">
    <property type="term" value="F:single-stranded DNA binding"/>
    <property type="evidence" value="ECO:0000318"/>
    <property type="project" value="GO_Central"/>
</dbReference>
<evidence type="ECO:0000256" key="4">
    <source>
        <dbReference type="ARBA" id="ARBA00022741"/>
    </source>
</evidence>
<dbReference type="InterPro" id="IPR027417">
    <property type="entry name" value="P-loop_NTPase"/>
</dbReference>
<keyword evidence="15" id="KW-1185">Reference proteome</keyword>
<reference evidence="14" key="1">
    <citation type="submission" date="2006-10" db="EMBL/GenBank/DDBJ databases">
        <authorList>
            <person name="Amadeo P."/>
            <person name="Zhao Q."/>
            <person name="Wortman J."/>
            <person name="Fraser-Liggett C."/>
            <person name="Carlton J."/>
        </authorList>
    </citation>
    <scope>NUCLEOTIDE SEQUENCE</scope>
    <source>
        <strain evidence="14">G3</strain>
    </source>
</reference>
<evidence type="ECO:0000256" key="10">
    <source>
        <dbReference type="RuleBase" id="RU004070"/>
    </source>
</evidence>
<feature type="compositionally biased region" description="Acidic residues" evidence="12">
    <location>
        <begin position="679"/>
        <end position="699"/>
    </location>
</feature>
<dbReference type="KEGG" id="tva:4759630"/>
<gene>
    <name evidence="14" type="ORF">TVAG_111580</name>
</gene>
<keyword evidence="4 10" id="KW-0547">Nucleotide-binding</keyword>
<dbReference type="EMBL" id="DS113557">
    <property type="protein sequence ID" value="EAY01801.1"/>
    <property type="molecule type" value="Genomic_DNA"/>
</dbReference>
<dbReference type="SUPFAM" id="SSF50249">
    <property type="entry name" value="Nucleic acid-binding proteins"/>
    <property type="match status" value="1"/>
</dbReference>
<dbReference type="Pfam" id="PF17207">
    <property type="entry name" value="MCM_OB"/>
    <property type="match status" value="1"/>
</dbReference>
<dbReference type="InterPro" id="IPR003593">
    <property type="entry name" value="AAA+_ATPase"/>
</dbReference>
<evidence type="ECO:0000256" key="2">
    <source>
        <dbReference type="ARBA" id="ARBA00008010"/>
    </source>
</evidence>
<keyword evidence="3 11" id="KW-0235">DNA replication</keyword>
<comment type="subcellular location">
    <subcellularLocation>
        <location evidence="1 11">Nucleus</location>
    </subcellularLocation>
</comment>
<comment type="function">
    <text evidence="11">Acts as component of the MCM2-7 complex (MCM complex) which is the replicative helicase essential for 'once per cell cycle' DNA replication initiation and elongation in eukaryotic cells. The active ATPase sites in the MCM2-7 ring are formed through the interaction surfaces of two neighboring subunits such that a critical structure of a conserved arginine finger motif is provided in trans relative to the ATP-binding site of the Walker A box of the adjacent subunit. The six ATPase active sites, however, are likely to contribute differentially to the complex helicase activity.</text>
</comment>
<evidence type="ECO:0000313" key="14">
    <source>
        <dbReference type="EMBL" id="EAY01801.1"/>
    </source>
</evidence>
<evidence type="ECO:0000256" key="1">
    <source>
        <dbReference type="ARBA" id="ARBA00004123"/>
    </source>
</evidence>
<dbReference type="GO" id="GO:0003678">
    <property type="term" value="F:DNA helicase activity"/>
    <property type="evidence" value="ECO:0007669"/>
    <property type="project" value="UniProtKB-EC"/>
</dbReference>
<comment type="similarity">
    <text evidence="2 10">Belongs to the MCM family.</text>
</comment>
<dbReference type="Gene3D" id="2.20.28.10">
    <property type="match status" value="1"/>
</dbReference>
<dbReference type="SMART" id="SM00350">
    <property type="entry name" value="MCM"/>
    <property type="match status" value="1"/>
</dbReference>
<dbReference type="InterPro" id="IPR018525">
    <property type="entry name" value="MCM_CS"/>
</dbReference>
<dbReference type="InterPro" id="IPR033762">
    <property type="entry name" value="MCM_OB"/>
</dbReference>
<dbReference type="PRINTS" id="PR01657">
    <property type="entry name" value="MCMFAMILY"/>
</dbReference>
<dbReference type="AlphaFoldDB" id="A2F017"/>
<dbReference type="InterPro" id="IPR008046">
    <property type="entry name" value="Mcm3"/>
</dbReference>
<evidence type="ECO:0000256" key="8">
    <source>
        <dbReference type="ARBA" id="ARBA00023125"/>
    </source>
</evidence>
<dbReference type="eggNOG" id="KOG0479">
    <property type="taxonomic scope" value="Eukaryota"/>
</dbReference>
<feature type="region of interest" description="Disordered" evidence="12">
    <location>
        <begin position="646"/>
        <end position="725"/>
    </location>
</feature>
<dbReference type="GO" id="GO:0005524">
    <property type="term" value="F:ATP binding"/>
    <property type="evidence" value="ECO:0007669"/>
    <property type="project" value="UniProtKB-UniRule"/>
</dbReference>